<dbReference type="EMBL" id="JABTTQ020003506">
    <property type="protein sequence ID" value="KAK6115654.1"/>
    <property type="molecule type" value="Genomic_DNA"/>
</dbReference>
<dbReference type="Gene3D" id="1.10.3520.10">
    <property type="entry name" value="Glycolipid transfer protein"/>
    <property type="match status" value="1"/>
</dbReference>
<reference evidence="2 3" key="1">
    <citation type="journal article" date="2021" name="Comput. Struct. Biotechnol. J.">
        <title>De novo genome assembly of the potent medicinal plant Rehmannia glutinosa using nanopore technology.</title>
        <authorList>
            <person name="Ma L."/>
            <person name="Dong C."/>
            <person name="Song C."/>
            <person name="Wang X."/>
            <person name="Zheng X."/>
            <person name="Niu Y."/>
            <person name="Chen S."/>
            <person name="Feng W."/>
        </authorList>
    </citation>
    <scope>NUCLEOTIDE SEQUENCE [LARGE SCALE GENOMIC DNA]</scope>
    <source>
        <strain evidence="2">DH-2019</strain>
    </source>
</reference>
<dbReference type="InterPro" id="IPR014830">
    <property type="entry name" value="Glycolipid_transfer_prot_dom"/>
</dbReference>
<dbReference type="InterPro" id="IPR036497">
    <property type="entry name" value="GLTP_sf"/>
</dbReference>
<sequence length="225" mass="25497">MVSSEIRSAIKELSSLVAIKLETGGAASSSSGDHQQLTSAQLPIKPFLSLCNVLIQILDKIGPTMAVLRQDIHQNIQRLENFYDSDPTLYWDVVEILKKEVNEGKATKGPTCSKSFVWLTRSLDFTLVLLQLLMKDFQRNMEQVVEESYNITLKPWHGWISSAAYKVALRLVPDTQTLVNILKDKDEDCDMLKEEIHNLISLLMPVLEHNKDILRNYGLDKLKAT</sequence>
<evidence type="ECO:0000313" key="2">
    <source>
        <dbReference type="EMBL" id="KAK6115654.1"/>
    </source>
</evidence>
<dbReference type="SUPFAM" id="SSF110004">
    <property type="entry name" value="Glycolipid transfer protein, GLTP"/>
    <property type="match status" value="1"/>
</dbReference>
<gene>
    <name evidence="2" type="ORF">DH2020_007923</name>
</gene>
<proteinExistence type="predicted"/>
<dbReference type="PANTHER" id="PTHR10219:SF34">
    <property type="entry name" value="GLYCOLIPID TRANSFER PROTEIN 3"/>
    <property type="match status" value="1"/>
</dbReference>
<dbReference type="Proteomes" id="UP001318860">
    <property type="component" value="Unassembled WGS sequence"/>
</dbReference>
<dbReference type="PANTHER" id="PTHR10219">
    <property type="entry name" value="GLYCOLIPID TRANSFER PROTEIN-RELATED"/>
    <property type="match status" value="1"/>
</dbReference>
<keyword evidence="3" id="KW-1185">Reference proteome</keyword>
<organism evidence="2 3">
    <name type="scientific">Rehmannia glutinosa</name>
    <name type="common">Chinese foxglove</name>
    <dbReference type="NCBI Taxonomy" id="99300"/>
    <lineage>
        <taxon>Eukaryota</taxon>
        <taxon>Viridiplantae</taxon>
        <taxon>Streptophyta</taxon>
        <taxon>Embryophyta</taxon>
        <taxon>Tracheophyta</taxon>
        <taxon>Spermatophyta</taxon>
        <taxon>Magnoliopsida</taxon>
        <taxon>eudicotyledons</taxon>
        <taxon>Gunneridae</taxon>
        <taxon>Pentapetalae</taxon>
        <taxon>asterids</taxon>
        <taxon>lamiids</taxon>
        <taxon>Lamiales</taxon>
        <taxon>Orobanchaceae</taxon>
        <taxon>Rehmannieae</taxon>
        <taxon>Rehmannia</taxon>
    </lineage>
</organism>
<evidence type="ECO:0000313" key="3">
    <source>
        <dbReference type="Proteomes" id="UP001318860"/>
    </source>
</evidence>
<name>A0ABR0TZJ5_REHGL</name>
<protein>
    <recommendedName>
        <fullName evidence="1">Glycolipid transfer protein domain-containing protein</fullName>
    </recommendedName>
</protein>
<evidence type="ECO:0000259" key="1">
    <source>
        <dbReference type="Pfam" id="PF08718"/>
    </source>
</evidence>
<accession>A0ABR0TZJ5</accession>
<feature type="domain" description="Glycolipid transfer protein" evidence="1">
    <location>
        <begin position="43"/>
        <end position="183"/>
    </location>
</feature>
<dbReference type="Pfam" id="PF08718">
    <property type="entry name" value="GLTP"/>
    <property type="match status" value="1"/>
</dbReference>
<comment type="caution">
    <text evidence="2">The sequence shown here is derived from an EMBL/GenBank/DDBJ whole genome shotgun (WGS) entry which is preliminary data.</text>
</comment>